<dbReference type="AlphaFoldDB" id="A0A652YJQ7"/>
<dbReference type="PANTHER" id="PTHR32097:SF4">
    <property type="entry name" value="GENERAL STRESS PROTEIN 16U"/>
    <property type="match status" value="1"/>
</dbReference>
<dbReference type="CDD" id="cd06974">
    <property type="entry name" value="TerD_like"/>
    <property type="match status" value="1"/>
</dbReference>
<organism evidence="3">
    <name type="scientific">Nocardia globerula</name>
    <dbReference type="NCBI Taxonomy" id="1818"/>
    <lineage>
        <taxon>Bacteria</taxon>
        <taxon>Bacillati</taxon>
        <taxon>Actinomycetota</taxon>
        <taxon>Actinomycetes</taxon>
        <taxon>Mycobacteriales</taxon>
        <taxon>Nocardiaceae</taxon>
        <taxon>Nocardia</taxon>
    </lineage>
</organism>
<sequence length="443" mass="47248">MEARAEILDFLLESGTWRTGLLSLLLDGVGAAIDGGPVVVLGVADERVGRLWFGAVSMLCAPSGSEVIRYQHAEGREQVREGAHLITVSMANLYLWAGSGGVVIGEDDNCSLGEMSVDPHQSERGTSVAVTHWSLLAEAVLVDSATALAAFELQESIDKKFATGTLHRLWPLAMTVASRPDMHESMSTAAEVIREHSPWELVEQGELFNLAVGTVAGGCGRDAAVEWRDRLTAGPAPEPALHVPDPLIRLPEPAQAPTPNPVVAQPEIRTLLMGEAADLSPDTVRLGCSVSWTQPMSNQLEVDLVAFLLDENRTVSTDEDFVFYNSAVGGAGAVALSVLTPEAQRVDIDFGGLAARYHRVALGVVITGPGSFSQLNPLRMVLTDNEVPIADSICTHGTTEQAMIVGEFYMRAGRWRARSVWQGYDGGLAELATSYGVVVDGPG</sequence>
<proteinExistence type="inferred from homology"/>
<accession>A0A652YJQ7</accession>
<protein>
    <submittedName>
        <fullName evidence="3">Stress response protein SCP2</fullName>
    </submittedName>
</protein>
<dbReference type="EMBL" id="VNIQ01000009">
    <property type="protein sequence ID" value="TYQ01136.1"/>
    <property type="molecule type" value="Genomic_DNA"/>
</dbReference>
<dbReference type="PANTHER" id="PTHR32097">
    <property type="entry name" value="CAMP-BINDING PROTEIN 1-RELATED"/>
    <property type="match status" value="1"/>
</dbReference>
<dbReference type="InterPro" id="IPR003325">
    <property type="entry name" value="TerD"/>
</dbReference>
<evidence type="ECO:0000259" key="2">
    <source>
        <dbReference type="Pfam" id="PF02342"/>
    </source>
</evidence>
<dbReference type="InterPro" id="IPR051324">
    <property type="entry name" value="Stress/Tellurium_Resist"/>
</dbReference>
<evidence type="ECO:0000256" key="1">
    <source>
        <dbReference type="ARBA" id="ARBA00008775"/>
    </source>
</evidence>
<comment type="similarity">
    <text evidence="1">Belongs to the CAPAB/TerDEXZ family.</text>
</comment>
<comment type="caution">
    <text evidence="3">The sequence shown here is derived from an EMBL/GenBank/DDBJ whole genome shotgun (WGS) entry which is preliminary data.</text>
</comment>
<dbReference type="Pfam" id="PF02342">
    <property type="entry name" value="TerD"/>
    <property type="match status" value="1"/>
</dbReference>
<evidence type="ECO:0000313" key="3">
    <source>
        <dbReference type="EMBL" id="TYQ01136.1"/>
    </source>
</evidence>
<gene>
    <name evidence="3" type="ORF">FNL38_109151</name>
</gene>
<feature type="domain" description="TerD" evidence="2">
    <location>
        <begin position="276"/>
        <end position="435"/>
    </location>
</feature>
<dbReference type="Gene3D" id="2.60.60.30">
    <property type="entry name" value="sav2460 like domains"/>
    <property type="match status" value="1"/>
</dbReference>
<name>A0A652YJQ7_NOCGL</name>
<reference evidence="3" key="1">
    <citation type="submission" date="2019-07" db="EMBL/GenBank/DDBJ databases">
        <title>Genomic Encyclopedia of Type Strains, Phase IV (KMG-IV): sequencing the most valuable type-strain genomes for metagenomic binning, comparative biology and taxonomic classification.</title>
        <authorList>
            <person name="Goeker M."/>
        </authorList>
    </citation>
    <scope>NUCLEOTIDE SEQUENCE</scope>
    <source>
        <strain evidence="3">DSM 44596</strain>
    </source>
</reference>